<name>A0A081CMG8_PSEA2</name>
<organism evidence="1 2">
    <name type="scientific">Pseudozyma antarctica</name>
    <name type="common">Yeast</name>
    <name type="synonym">Candida antarctica</name>
    <dbReference type="NCBI Taxonomy" id="84753"/>
    <lineage>
        <taxon>Eukaryota</taxon>
        <taxon>Fungi</taxon>
        <taxon>Dikarya</taxon>
        <taxon>Basidiomycota</taxon>
        <taxon>Ustilaginomycotina</taxon>
        <taxon>Ustilaginomycetes</taxon>
        <taxon>Ustilaginales</taxon>
        <taxon>Ustilaginaceae</taxon>
        <taxon>Moesziomyces</taxon>
    </lineage>
</organism>
<gene>
    <name evidence="1" type="ORF">PAN0_022c6094</name>
</gene>
<dbReference type="RefSeq" id="XP_014653958.1">
    <property type="nucleotide sequence ID" value="XM_014798472.1"/>
</dbReference>
<dbReference type="AlphaFoldDB" id="A0A081CMG8"/>
<proteinExistence type="predicted"/>
<dbReference type="GeneID" id="26306896"/>
<accession>A0A081CMG8</accession>
<evidence type="ECO:0000313" key="2">
    <source>
        <dbReference type="Proteomes" id="UP000053758"/>
    </source>
</evidence>
<evidence type="ECO:0000313" key="1">
    <source>
        <dbReference type="EMBL" id="GAK67864.1"/>
    </source>
</evidence>
<sequence>MKPLSVVSLTALLLAIAVLGTRAAPVPNVSGSTESRGNQLAAWWDSYLSSAAFRKQLGPEDIWRSSRDELAQHLDAFHQRLDQLDYLKRWVLSNKLTRSALTTEQRHTLATPFLPWKDKALSNGYVNRRQLADWLREEGSLLTRVELALHDVATFLPDVSPPR</sequence>
<reference evidence="2" key="1">
    <citation type="journal article" date="2014" name="Genome Announc.">
        <title>Draft Genome Sequence of the Yeast Pseudozyma antarctica Type Strain JCM10317, a Producer of the Glycolipid Biosurfactants, Mannosylerythritol Lipids.</title>
        <authorList>
            <person name="Saika A."/>
            <person name="Koike H."/>
            <person name="Hori T."/>
            <person name="Fukuoka T."/>
            <person name="Sato S."/>
            <person name="Habe H."/>
            <person name="Kitamoto D."/>
            <person name="Morita T."/>
        </authorList>
    </citation>
    <scope>NUCLEOTIDE SEQUENCE [LARGE SCALE GENOMIC DNA]</scope>
    <source>
        <strain evidence="2">JCM 10317</strain>
    </source>
</reference>
<dbReference type="HOGENOM" id="CLU_1628131_0_0_1"/>
<dbReference type="Proteomes" id="UP000053758">
    <property type="component" value="Unassembled WGS sequence"/>
</dbReference>
<dbReference type="EMBL" id="DF830089">
    <property type="protein sequence ID" value="GAK67864.1"/>
    <property type="molecule type" value="Genomic_DNA"/>
</dbReference>
<keyword evidence="2" id="KW-1185">Reference proteome</keyword>
<protein>
    <submittedName>
        <fullName evidence="1">Uncharacterized protein</fullName>
    </submittedName>
</protein>
<dbReference type="OrthoDB" id="10309270at2759"/>